<protein>
    <submittedName>
        <fullName evidence="2">Uncharacterized protein</fullName>
    </submittedName>
</protein>
<evidence type="ECO:0000313" key="2">
    <source>
        <dbReference type="EMBL" id="MFC5295881.1"/>
    </source>
</evidence>
<reference evidence="3" key="1">
    <citation type="journal article" date="2019" name="Int. J. Syst. Evol. Microbiol.">
        <title>The Global Catalogue of Microorganisms (GCM) 10K type strain sequencing project: providing services to taxonomists for standard genome sequencing and annotation.</title>
        <authorList>
            <consortium name="The Broad Institute Genomics Platform"/>
            <consortium name="The Broad Institute Genome Sequencing Center for Infectious Disease"/>
            <person name="Wu L."/>
            <person name="Ma J."/>
        </authorList>
    </citation>
    <scope>NUCLEOTIDE SEQUENCE [LARGE SCALE GENOMIC DNA]</scope>
    <source>
        <strain evidence="3">CGMCC 1.15643</strain>
    </source>
</reference>
<dbReference type="EMBL" id="JBHSLI010000022">
    <property type="protein sequence ID" value="MFC5295881.1"/>
    <property type="molecule type" value="Genomic_DNA"/>
</dbReference>
<feature type="compositionally biased region" description="Polar residues" evidence="1">
    <location>
        <begin position="356"/>
        <end position="366"/>
    </location>
</feature>
<proteinExistence type="predicted"/>
<feature type="region of interest" description="Disordered" evidence="1">
    <location>
        <begin position="356"/>
        <end position="376"/>
    </location>
</feature>
<gene>
    <name evidence="2" type="ORF">ACFPK2_23120</name>
</gene>
<keyword evidence="3" id="KW-1185">Reference proteome</keyword>
<comment type="caution">
    <text evidence="2">The sequence shown here is derived from an EMBL/GenBank/DDBJ whole genome shotgun (WGS) entry which is preliminary data.</text>
</comment>
<accession>A0ABW0FBJ3</accession>
<evidence type="ECO:0000256" key="1">
    <source>
        <dbReference type="SAM" id="MobiDB-lite"/>
    </source>
</evidence>
<dbReference type="Proteomes" id="UP001595976">
    <property type="component" value="Unassembled WGS sequence"/>
</dbReference>
<sequence>MNISTKAEYPPCASYLREVYTGRDGVRTLHQAKITEMIAHQNFVAFAADFRVNEAYPQAQTHKQESFGFLPTVFEESGWVPRSDPGRTPLWGLWRRAEHSVREITLMYLDLDNAAADRPFVTLDEMETTLKALGLSHILYTSFSHTSERHKVRAILPVSRSLDYDTAFLVFLWFNAMVCGGQLDEAIYDDGDFLYGPPFVGQQRQWLDGSVDVDAVLALVEDLSDESLEPARRRCGAVQSRRELTPTEIAEMRAAMQDDTVRHGEVTITNPAVFNPDWLVDLHALCNAGSHRQTLLTILTRAFVKSEHGLTFGELRHLQNELDAEWGFYCRVKYGDRELAADARSVLTVRSTKPLSSPTYQRQQSVKAALARKRRS</sequence>
<dbReference type="RefSeq" id="WP_158446293.1">
    <property type="nucleotide sequence ID" value="NZ_JAOAOS010000018.1"/>
</dbReference>
<name>A0ABW0FBJ3_9HYPH</name>
<organism evidence="2 3">
    <name type="scientific">Bosea minatitlanensis</name>
    <dbReference type="NCBI Taxonomy" id="128782"/>
    <lineage>
        <taxon>Bacteria</taxon>
        <taxon>Pseudomonadati</taxon>
        <taxon>Pseudomonadota</taxon>
        <taxon>Alphaproteobacteria</taxon>
        <taxon>Hyphomicrobiales</taxon>
        <taxon>Boseaceae</taxon>
        <taxon>Bosea</taxon>
    </lineage>
</organism>
<evidence type="ECO:0000313" key="3">
    <source>
        <dbReference type="Proteomes" id="UP001595976"/>
    </source>
</evidence>